<sequence>MPRPVLPILDRRLITASALALIDEEGLGAFSTVRLARRLGVRAPSLYHHVQSRAEILAGVAELVVRETRLPPYQPGDDWVAWLVDGCTSLRRAILRHPNAAPVLLEHLPRDLLTSYYNIGAGILTIAGVPLALQCLVLDSLETYTISSGLITATAGLTDPPFATEREDVNPHLARAAAADSSVDAEDRFRLGVRAVAVGAVRSSVVLRGADR</sequence>
<dbReference type="Pfam" id="PF00440">
    <property type="entry name" value="TetR_N"/>
    <property type="match status" value="1"/>
</dbReference>
<dbReference type="InterPro" id="IPR036271">
    <property type="entry name" value="Tet_transcr_reg_TetR-rel_C_sf"/>
</dbReference>
<dbReference type="Proteomes" id="UP001500957">
    <property type="component" value="Unassembled WGS sequence"/>
</dbReference>
<proteinExistence type="predicted"/>
<dbReference type="InterPro" id="IPR003012">
    <property type="entry name" value="Tet_transcr_reg_TetR"/>
</dbReference>
<keyword evidence="5" id="KW-1185">Reference proteome</keyword>
<accession>A0ABN1H4A8</accession>
<dbReference type="EMBL" id="BAAAHE010000034">
    <property type="protein sequence ID" value="GAA0628677.1"/>
    <property type="molecule type" value="Genomic_DNA"/>
</dbReference>
<dbReference type="SUPFAM" id="SSF48498">
    <property type="entry name" value="Tetracyclin repressor-like, C-terminal domain"/>
    <property type="match status" value="1"/>
</dbReference>
<dbReference type="InterPro" id="IPR001647">
    <property type="entry name" value="HTH_TetR"/>
</dbReference>
<comment type="caution">
    <text evidence="4">The sequence shown here is derived from an EMBL/GenBank/DDBJ whole genome shotgun (WGS) entry which is preliminary data.</text>
</comment>
<organism evidence="4 5">
    <name type="scientific">Sporichthya brevicatena</name>
    <dbReference type="NCBI Taxonomy" id="171442"/>
    <lineage>
        <taxon>Bacteria</taxon>
        <taxon>Bacillati</taxon>
        <taxon>Actinomycetota</taxon>
        <taxon>Actinomycetes</taxon>
        <taxon>Sporichthyales</taxon>
        <taxon>Sporichthyaceae</taxon>
        <taxon>Sporichthya</taxon>
    </lineage>
</organism>
<dbReference type="PROSITE" id="PS50977">
    <property type="entry name" value="HTH_TETR_2"/>
    <property type="match status" value="1"/>
</dbReference>
<dbReference type="PRINTS" id="PR00455">
    <property type="entry name" value="HTHTETR"/>
</dbReference>
<evidence type="ECO:0000313" key="4">
    <source>
        <dbReference type="EMBL" id="GAA0628677.1"/>
    </source>
</evidence>
<dbReference type="InterPro" id="IPR009057">
    <property type="entry name" value="Homeodomain-like_sf"/>
</dbReference>
<feature type="domain" description="HTH tetR-type" evidence="3">
    <location>
        <begin position="8"/>
        <end position="68"/>
    </location>
</feature>
<reference evidence="4 5" key="1">
    <citation type="journal article" date="2019" name="Int. J. Syst. Evol. Microbiol.">
        <title>The Global Catalogue of Microorganisms (GCM) 10K type strain sequencing project: providing services to taxonomists for standard genome sequencing and annotation.</title>
        <authorList>
            <consortium name="The Broad Institute Genomics Platform"/>
            <consortium name="The Broad Institute Genome Sequencing Center for Infectious Disease"/>
            <person name="Wu L."/>
            <person name="Ma J."/>
        </authorList>
    </citation>
    <scope>NUCLEOTIDE SEQUENCE [LARGE SCALE GENOMIC DNA]</scope>
    <source>
        <strain evidence="4 5">JCM 10671</strain>
    </source>
</reference>
<dbReference type="PRINTS" id="PR00400">
    <property type="entry name" value="TETREPRESSOR"/>
</dbReference>
<keyword evidence="1 2" id="KW-0238">DNA-binding</keyword>
<evidence type="ECO:0000313" key="5">
    <source>
        <dbReference type="Proteomes" id="UP001500957"/>
    </source>
</evidence>
<dbReference type="RefSeq" id="WP_344607182.1">
    <property type="nucleotide sequence ID" value="NZ_BAAAHE010000034.1"/>
</dbReference>
<gene>
    <name evidence="4" type="ORF">GCM10009547_35380</name>
</gene>
<evidence type="ECO:0000256" key="1">
    <source>
        <dbReference type="ARBA" id="ARBA00023125"/>
    </source>
</evidence>
<protein>
    <recommendedName>
        <fullName evidence="3">HTH tetR-type domain-containing protein</fullName>
    </recommendedName>
</protein>
<dbReference type="SUPFAM" id="SSF46689">
    <property type="entry name" value="Homeodomain-like"/>
    <property type="match status" value="1"/>
</dbReference>
<evidence type="ECO:0000259" key="3">
    <source>
        <dbReference type="PROSITE" id="PS50977"/>
    </source>
</evidence>
<evidence type="ECO:0000256" key="2">
    <source>
        <dbReference type="PROSITE-ProRule" id="PRU00335"/>
    </source>
</evidence>
<dbReference type="Gene3D" id="1.10.357.10">
    <property type="entry name" value="Tetracycline Repressor, domain 2"/>
    <property type="match status" value="1"/>
</dbReference>
<name>A0ABN1H4A8_9ACTN</name>
<feature type="DNA-binding region" description="H-T-H motif" evidence="2">
    <location>
        <begin position="31"/>
        <end position="50"/>
    </location>
</feature>